<accession>A0A9N8ZWF7</accession>
<name>A0A9N8ZWF7_9GLOM</name>
<comment type="caution">
    <text evidence="1">The sequence shown here is derived from an EMBL/GenBank/DDBJ whole genome shotgun (WGS) entry which is preliminary data.</text>
</comment>
<keyword evidence="2" id="KW-1185">Reference proteome</keyword>
<evidence type="ECO:0000313" key="2">
    <source>
        <dbReference type="Proteomes" id="UP000789831"/>
    </source>
</evidence>
<dbReference type="Proteomes" id="UP000789831">
    <property type="component" value="Unassembled WGS sequence"/>
</dbReference>
<dbReference type="OrthoDB" id="2422298at2759"/>
<sequence>MVKNRTTGKRYMRAIEAGLHVIGRRVGFANNVQVIWLIECFDERVRAYSDLLRREAKGITDFTLRLSYQHGRPFDIILDENQLYRNFQPIYQ</sequence>
<dbReference type="EMBL" id="CAJVPL010000552">
    <property type="protein sequence ID" value="CAG8509023.1"/>
    <property type="molecule type" value="Genomic_DNA"/>
</dbReference>
<evidence type="ECO:0000313" key="1">
    <source>
        <dbReference type="EMBL" id="CAG8509023.1"/>
    </source>
</evidence>
<gene>
    <name evidence="1" type="ORF">AGERDE_LOCUS4643</name>
</gene>
<dbReference type="AlphaFoldDB" id="A0A9N8ZWF7"/>
<proteinExistence type="predicted"/>
<organism evidence="1 2">
    <name type="scientific">Ambispora gerdemannii</name>
    <dbReference type="NCBI Taxonomy" id="144530"/>
    <lineage>
        <taxon>Eukaryota</taxon>
        <taxon>Fungi</taxon>
        <taxon>Fungi incertae sedis</taxon>
        <taxon>Mucoromycota</taxon>
        <taxon>Glomeromycotina</taxon>
        <taxon>Glomeromycetes</taxon>
        <taxon>Archaeosporales</taxon>
        <taxon>Ambisporaceae</taxon>
        <taxon>Ambispora</taxon>
    </lineage>
</organism>
<reference evidence="1" key="1">
    <citation type="submission" date="2021-06" db="EMBL/GenBank/DDBJ databases">
        <authorList>
            <person name="Kallberg Y."/>
            <person name="Tangrot J."/>
            <person name="Rosling A."/>
        </authorList>
    </citation>
    <scope>NUCLEOTIDE SEQUENCE</scope>
    <source>
        <strain evidence="1">MT106</strain>
    </source>
</reference>
<protein>
    <submittedName>
        <fullName evidence="1">12050_t:CDS:1</fullName>
    </submittedName>
</protein>